<organism evidence="7 8">
    <name type="scientific">Caenimonas sedimenti</name>
    <dbReference type="NCBI Taxonomy" id="2596921"/>
    <lineage>
        <taxon>Bacteria</taxon>
        <taxon>Pseudomonadati</taxon>
        <taxon>Pseudomonadota</taxon>
        <taxon>Betaproteobacteria</taxon>
        <taxon>Burkholderiales</taxon>
        <taxon>Comamonadaceae</taxon>
        <taxon>Caenimonas</taxon>
    </lineage>
</organism>
<reference evidence="7 8" key="1">
    <citation type="submission" date="2019-07" db="EMBL/GenBank/DDBJ databases">
        <title>Caenimonas sedimenti sp. nov., isolated from activated sludge.</title>
        <authorList>
            <person name="Xu J."/>
        </authorList>
    </citation>
    <scope>NUCLEOTIDE SEQUENCE [LARGE SCALE GENOMIC DNA]</scope>
    <source>
        <strain evidence="7 8">HX-9-20</strain>
    </source>
</reference>
<feature type="transmembrane region" description="Helical" evidence="5">
    <location>
        <begin position="151"/>
        <end position="168"/>
    </location>
</feature>
<name>A0A562ZX82_9BURK</name>
<comment type="subcellular location">
    <subcellularLocation>
        <location evidence="1">Membrane</location>
        <topology evidence="1">Multi-pass membrane protein</topology>
    </subcellularLocation>
</comment>
<feature type="transmembrane region" description="Helical" evidence="5">
    <location>
        <begin position="111"/>
        <end position="131"/>
    </location>
</feature>
<dbReference type="Pfam" id="PF01545">
    <property type="entry name" value="Cation_efflux"/>
    <property type="match status" value="1"/>
</dbReference>
<keyword evidence="8" id="KW-1185">Reference proteome</keyword>
<dbReference type="SUPFAM" id="SSF161111">
    <property type="entry name" value="Cation efflux protein transmembrane domain-like"/>
    <property type="match status" value="1"/>
</dbReference>
<dbReference type="InterPro" id="IPR058533">
    <property type="entry name" value="Cation_efflux_TM"/>
</dbReference>
<feature type="domain" description="Cation efflux protein transmembrane" evidence="6">
    <location>
        <begin position="21"/>
        <end position="198"/>
    </location>
</feature>
<comment type="caution">
    <text evidence="7">The sequence shown here is derived from an EMBL/GenBank/DDBJ whole genome shotgun (WGS) entry which is preliminary data.</text>
</comment>
<dbReference type="AlphaFoldDB" id="A0A562ZX82"/>
<gene>
    <name evidence="7" type="ORF">FN976_01770</name>
</gene>
<feature type="transmembrane region" description="Helical" evidence="5">
    <location>
        <begin position="174"/>
        <end position="192"/>
    </location>
</feature>
<evidence type="ECO:0000256" key="2">
    <source>
        <dbReference type="ARBA" id="ARBA00022692"/>
    </source>
</evidence>
<evidence type="ECO:0000313" key="7">
    <source>
        <dbReference type="EMBL" id="TWO72991.1"/>
    </source>
</evidence>
<dbReference type="EMBL" id="VOBQ01000002">
    <property type="protein sequence ID" value="TWO72991.1"/>
    <property type="molecule type" value="Genomic_DNA"/>
</dbReference>
<evidence type="ECO:0000313" key="8">
    <source>
        <dbReference type="Proteomes" id="UP000318199"/>
    </source>
</evidence>
<sequence length="205" mass="21041">MSAHCCAPANPAVDPRFRKALWIALIVNAAMFLVELGASFGSGSVSLLADSIDFFGDAANYAVSLAVLGMAATVRSKASILKAACMGAFGLFVLARAAWSASTGAVPEPMLMGAVGVLALIANVGVALLLYRHRNGDSNARSVWICSRNDAVGNVAVILAALGVFGTGSAWPDLGVAALMAVLAISGAWTVLRQARGELREARAH</sequence>
<evidence type="ECO:0000256" key="3">
    <source>
        <dbReference type="ARBA" id="ARBA00022989"/>
    </source>
</evidence>
<evidence type="ECO:0000259" key="6">
    <source>
        <dbReference type="Pfam" id="PF01545"/>
    </source>
</evidence>
<dbReference type="Gene3D" id="1.20.1510.10">
    <property type="entry name" value="Cation efflux protein transmembrane domain"/>
    <property type="match status" value="1"/>
</dbReference>
<dbReference type="InterPro" id="IPR027469">
    <property type="entry name" value="Cation_efflux_TMD_sf"/>
</dbReference>
<accession>A0A562ZX82</accession>
<feature type="transmembrane region" description="Helical" evidence="5">
    <location>
        <begin position="20"/>
        <end position="38"/>
    </location>
</feature>
<dbReference type="GO" id="GO:0016020">
    <property type="term" value="C:membrane"/>
    <property type="evidence" value="ECO:0007669"/>
    <property type="project" value="UniProtKB-SubCell"/>
</dbReference>
<evidence type="ECO:0000256" key="1">
    <source>
        <dbReference type="ARBA" id="ARBA00004141"/>
    </source>
</evidence>
<dbReference type="Proteomes" id="UP000318199">
    <property type="component" value="Unassembled WGS sequence"/>
</dbReference>
<keyword evidence="4 5" id="KW-0472">Membrane</keyword>
<proteinExistence type="predicted"/>
<keyword evidence="2 5" id="KW-0812">Transmembrane</keyword>
<evidence type="ECO:0000256" key="5">
    <source>
        <dbReference type="SAM" id="Phobius"/>
    </source>
</evidence>
<dbReference type="GO" id="GO:0008324">
    <property type="term" value="F:monoatomic cation transmembrane transporter activity"/>
    <property type="evidence" value="ECO:0007669"/>
    <property type="project" value="InterPro"/>
</dbReference>
<dbReference type="OrthoDB" id="9799649at2"/>
<dbReference type="RefSeq" id="WP_145890364.1">
    <property type="nucleotide sequence ID" value="NZ_VOBQ01000002.1"/>
</dbReference>
<protein>
    <submittedName>
        <fullName evidence="7">Cation transporter</fullName>
    </submittedName>
</protein>
<feature type="transmembrane region" description="Helical" evidence="5">
    <location>
        <begin position="81"/>
        <end position="99"/>
    </location>
</feature>
<evidence type="ECO:0000256" key="4">
    <source>
        <dbReference type="ARBA" id="ARBA00023136"/>
    </source>
</evidence>
<feature type="transmembrane region" description="Helical" evidence="5">
    <location>
        <begin position="58"/>
        <end position="74"/>
    </location>
</feature>
<keyword evidence="3 5" id="KW-1133">Transmembrane helix</keyword>